<accession>A0A6B0T417</accession>
<reference evidence="1 2" key="1">
    <citation type="submission" date="2019-12" db="EMBL/GenBank/DDBJ databases">
        <title>Isolation and characterization of three novel carbon monoxide-oxidizing members of Halobacteria from salione crusts and soils.</title>
        <authorList>
            <person name="Myers M.R."/>
            <person name="King G.M."/>
        </authorList>
    </citation>
    <scope>NUCLEOTIDE SEQUENCE [LARGE SCALE GENOMIC DNA]</scope>
    <source>
        <strain evidence="1 2">WSH3</strain>
    </source>
</reference>
<dbReference type="Gene3D" id="1.10.10.10">
    <property type="entry name" value="Winged helix-like DNA-binding domain superfamily/Winged helix DNA-binding domain"/>
    <property type="match status" value="1"/>
</dbReference>
<evidence type="ECO:0000313" key="1">
    <source>
        <dbReference type="EMBL" id="MXR50223.1"/>
    </source>
</evidence>
<dbReference type="AlphaFoldDB" id="A0A6B0T417"/>
<dbReference type="RefSeq" id="WP_159762377.1">
    <property type="nucleotide sequence ID" value="NZ_WUUT01000001.1"/>
</dbReference>
<protein>
    <submittedName>
        <fullName evidence="1">DUF433 domain-containing protein</fullName>
    </submittedName>
</protein>
<proteinExistence type="predicted"/>
<name>A0A6B0T417_9EURY</name>
<dbReference type="SUPFAM" id="SSF46689">
    <property type="entry name" value="Homeodomain-like"/>
    <property type="match status" value="1"/>
</dbReference>
<dbReference type="InterPro" id="IPR036388">
    <property type="entry name" value="WH-like_DNA-bd_sf"/>
</dbReference>
<dbReference type="Pfam" id="PF04255">
    <property type="entry name" value="DUF433"/>
    <property type="match status" value="1"/>
</dbReference>
<comment type="caution">
    <text evidence="1">The sequence shown here is derived from an EMBL/GenBank/DDBJ whole genome shotgun (WGS) entry which is preliminary data.</text>
</comment>
<organism evidence="1 2">
    <name type="scientific">Halovenus carboxidivorans</name>
    <dbReference type="NCBI Taxonomy" id="2692199"/>
    <lineage>
        <taxon>Archaea</taxon>
        <taxon>Methanobacteriati</taxon>
        <taxon>Methanobacteriota</taxon>
        <taxon>Stenosarchaea group</taxon>
        <taxon>Halobacteria</taxon>
        <taxon>Halobacteriales</taxon>
        <taxon>Haloarculaceae</taxon>
        <taxon>Halovenus</taxon>
    </lineage>
</organism>
<gene>
    <name evidence="1" type="ORF">GRX03_01180</name>
</gene>
<dbReference type="Proteomes" id="UP000466535">
    <property type="component" value="Unassembled WGS sequence"/>
</dbReference>
<dbReference type="EMBL" id="WUUT01000001">
    <property type="protein sequence ID" value="MXR50223.1"/>
    <property type="molecule type" value="Genomic_DNA"/>
</dbReference>
<dbReference type="InterPro" id="IPR009057">
    <property type="entry name" value="Homeodomain-like_sf"/>
</dbReference>
<sequence>MAERETRRIAHDLMGEPHIAGHRVNVRQVYALVEERDIDPEAVADRYDLDVADVYHALAYYHDHPREMSDIEAEREGAMETFRESIGRPEGVEPDTV</sequence>
<dbReference type="OrthoDB" id="190701at2157"/>
<evidence type="ECO:0000313" key="2">
    <source>
        <dbReference type="Proteomes" id="UP000466535"/>
    </source>
</evidence>
<dbReference type="InterPro" id="IPR007367">
    <property type="entry name" value="DUF433"/>
</dbReference>
<keyword evidence="2" id="KW-1185">Reference proteome</keyword>